<organism evidence="2">
    <name type="scientific">Mucor ambiguus</name>
    <dbReference type="NCBI Taxonomy" id="91626"/>
    <lineage>
        <taxon>Eukaryota</taxon>
        <taxon>Fungi</taxon>
        <taxon>Fungi incertae sedis</taxon>
        <taxon>Mucoromycota</taxon>
        <taxon>Mucoromycotina</taxon>
        <taxon>Mucoromycetes</taxon>
        <taxon>Mucorales</taxon>
        <taxon>Mucorineae</taxon>
        <taxon>Mucoraceae</taxon>
        <taxon>Mucor</taxon>
    </lineage>
</organism>
<accession>A0A0C9MD73</accession>
<keyword evidence="3" id="KW-1185">Reference proteome</keyword>
<dbReference type="OrthoDB" id="2232176at2759"/>
<dbReference type="EMBL" id="DF836502">
    <property type="protein sequence ID" value="GAN08586.1"/>
    <property type="molecule type" value="Genomic_DNA"/>
</dbReference>
<name>A0A0C9MD73_9FUNG</name>
<dbReference type="Proteomes" id="UP000053815">
    <property type="component" value="Unassembled WGS sequence"/>
</dbReference>
<gene>
    <name evidence="2" type="ORF">MAM1_0213c08100</name>
</gene>
<feature type="region of interest" description="Disordered" evidence="1">
    <location>
        <begin position="297"/>
        <end position="325"/>
    </location>
</feature>
<evidence type="ECO:0000313" key="3">
    <source>
        <dbReference type="Proteomes" id="UP000053815"/>
    </source>
</evidence>
<feature type="compositionally biased region" description="Basic and acidic residues" evidence="1">
    <location>
        <begin position="301"/>
        <end position="317"/>
    </location>
</feature>
<evidence type="ECO:0000256" key="1">
    <source>
        <dbReference type="SAM" id="MobiDB-lite"/>
    </source>
</evidence>
<reference evidence="2" key="1">
    <citation type="submission" date="2014-09" db="EMBL/GenBank/DDBJ databases">
        <title>Draft genome sequence of an oleaginous Mucoromycotina fungus Mucor ambiguus NBRC6742.</title>
        <authorList>
            <person name="Takeda I."/>
            <person name="Yamane N."/>
            <person name="Morita T."/>
            <person name="Tamano K."/>
            <person name="Machida M."/>
            <person name="Baker S."/>
            <person name="Koike H."/>
        </authorList>
    </citation>
    <scope>NUCLEOTIDE SEQUENCE</scope>
    <source>
        <strain evidence="2">NBRC 6742</strain>
    </source>
</reference>
<sequence length="325" mass="37149">MLLHNLFNNLSIIHHHKKEESEYAHVPNYTPTILTKIEGNHKHHHHHHVYHLHRSESHTPSICASCSPQNEDSSVFVAEPGTEKRGVFRTIEPIWACTANAAPEHKLDANGNGLIILDDQSQKTLEAAYKNKQMTCQLAEDSTTGSCNVNLVYNDADASATTTTDSTANSTASNDPSIDSIMQLTYGIDIKRMTTPVWWFEKKSLDGRKELGRFDWKNQIRLEAYDDDNATLALTDDSFEEPFTVALSQARHKDAQEWQGFVYLDTVPCQIHGNEEYDESNDEYHDLNIQGRDNFPNFNNFKDEQDQEEFRQEEAYRKAHINKKG</sequence>
<evidence type="ECO:0000313" key="2">
    <source>
        <dbReference type="EMBL" id="GAN08586.1"/>
    </source>
</evidence>
<dbReference type="AlphaFoldDB" id="A0A0C9MD73"/>
<proteinExistence type="predicted"/>
<protein>
    <submittedName>
        <fullName evidence="2">Uncharacterized protein</fullName>
    </submittedName>
</protein>